<dbReference type="GO" id="GO:0003824">
    <property type="term" value="F:catalytic activity"/>
    <property type="evidence" value="ECO:0007669"/>
    <property type="project" value="InterPro"/>
</dbReference>
<organism evidence="1">
    <name type="scientific">marine metagenome</name>
    <dbReference type="NCBI Taxonomy" id="408172"/>
    <lineage>
        <taxon>unclassified sequences</taxon>
        <taxon>metagenomes</taxon>
        <taxon>ecological metagenomes</taxon>
    </lineage>
</organism>
<feature type="non-terminal residue" evidence="1">
    <location>
        <position position="216"/>
    </location>
</feature>
<dbReference type="PANTHER" id="PTHR42905:SF2">
    <property type="entry name" value="PHOSPHOENOLPYRUVATE CARBOXYLASE FAMILY PROTEIN"/>
    <property type="match status" value="1"/>
</dbReference>
<accession>A0A383CSF8</accession>
<evidence type="ECO:0008006" key="2">
    <source>
        <dbReference type="Google" id="ProtNLM"/>
    </source>
</evidence>
<evidence type="ECO:0000313" key="1">
    <source>
        <dbReference type="EMBL" id="SVE34970.1"/>
    </source>
</evidence>
<dbReference type="Pfam" id="PF13714">
    <property type="entry name" value="PEP_mutase"/>
    <property type="match status" value="1"/>
</dbReference>
<dbReference type="InterPro" id="IPR039556">
    <property type="entry name" value="ICL/PEPM"/>
</dbReference>
<name>A0A383CSF8_9ZZZZ</name>
<proteinExistence type="predicted"/>
<dbReference type="InterPro" id="IPR015813">
    <property type="entry name" value="Pyrv/PenolPyrv_kinase-like_dom"/>
</dbReference>
<protein>
    <recommendedName>
        <fullName evidence="2">Carboxyvinyl-carboxyphosphonate phosphorylmutase</fullName>
    </recommendedName>
</protein>
<gene>
    <name evidence="1" type="ORF">METZ01_LOCUS487824</name>
</gene>
<dbReference type="Gene3D" id="3.20.20.60">
    <property type="entry name" value="Phosphoenolpyruvate-binding domains"/>
    <property type="match status" value="1"/>
</dbReference>
<dbReference type="EMBL" id="UINC01211180">
    <property type="protein sequence ID" value="SVE34970.1"/>
    <property type="molecule type" value="Genomic_DNA"/>
</dbReference>
<reference evidence="1" key="1">
    <citation type="submission" date="2018-05" db="EMBL/GenBank/DDBJ databases">
        <authorList>
            <person name="Lanie J.A."/>
            <person name="Ng W.-L."/>
            <person name="Kazmierczak K.M."/>
            <person name="Andrzejewski T.M."/>
            <person name="Davidsen T.M."/>
            <person name="Wayne K.J."/>
            <person name="Tettelin H."/>
            <person name="Glass J.I."/>
            <person name="Rusch D."/>
            <person name="Podicherti R."/>
            <person name="Tsui H.-C.T."/>
            <person name="Winkler M.E."/>
        </authorList>
    </citation>
    <scope>NUCLEOTIDE SEQUENCE</scope>
</reference>
<sequence length="216" mass="23105">MSQKPKSVLFRELLEQPGVLTVPGCYDAISAIMVEKNGFPVAYMTGFGSSASVIGQPDAGIMDFTQMSTHAGNMAHSISIPLVADGDTGYGNAVNVYRTVKTYAQHEVAAIQLEDQVSPKRCGHTQGKVIVPLNEMLGKLRAALDAAAEKDIVIIARTDTRAVEGFDAALERCLAFEEAGADVIFMEAPVSIEEMQKTAKTIRKPLLANMVEGGET</sequence>
<dbReference type="AlphaFoldDB" id="A0A383CSF8"/>
<dbReference type="PANTHER" id="PTHR42905">
    <property type="entry name" value="PHOSPHOENOLPYRUVATE CARBOXYLASE"/>
    <property type="match status" value="1"/>
</dbReference>
<dbReference type="CDD" id="cd00377">
    <property type="entry name" value="ICL_PEPM"/>
    <property type="match status" value="1"/>
</dbReference>
<dbReference type="SUPFAM" id="SSF51621">
    <property type="entry name" value="Phosphoenolpyruvate/pyruvate domain"/>
    <property type="match status" value="1"/>
</dbReference>
<dbReference type="InterPro" id="IPR040442">
    <property type="entry name" value="Pyrv_kinase-like_dom_sf"/>
</dbReference>